<reference evidence="3" key="1">
    <citation type="submission" date="2016-10" db="EMBL/GenBank/DDBJ databases">
        <authorList>
            <person name="Varghese N."/>
            <person name="Submissions S."/>
        </authorList>
    </citation>
    <scope>NUCLEOTIDE SEQUENCE [LARGE SCALE GENOMIC DNA]</scope>
    <source>
        <strain evidence="3">CGMCC 1.7736</strain>
    </source>
</reference>
<dbReference type="RefSeq" id="WP_089808658.1">
    <property type="nucleotide sequence ID" value="NZ_FOYT01000002.1"/>
</dbReference>
<protein>
    <submittedName>
        <fullName evidence="2">Uncharacterized protein</fullName>
    </submittedName>
</protein>
<evidence type="ECO:0000313" key="3">
    <source>
        <dbReference type="Proteomes" id="UP000198531"/>
    </source>
</evidence>
<feature type="transmembrane region" description="Helical" evidence="1">
    <location>
        <begin position="30"/>
        <end position="48"/>
    </location>
</feature>
<dbReference type="OrthoDB" id="282834at2157"/>
<keyword evidence="1" id="KW-0812">Transmembrane</keyword>
<dbReference type="Proteomes" id="UP000198531">
    <property type="component" value="Unassembled WGS sequence"/>
</dbReference>
<evidence type="ECO:0000256" key="1">
    <source>
        <dbReference type="SAM" id="Phobius"/>
    </source>
</evidence>
<dbReference type="EMBL" id="FOYT01000002">
    <property type="protein sequence ID" value="SFR61406.1"/>
    <property type="molecule type" value="Genomic_DNA"/>
</dbReference>
<accession>A0A1I6I3T5</accession>
<gene>
    <name evidence="2" type="ORF">SAMN04487947_2830</name>
</gene>
<evidence type="ECO:0000313" key="2">
    <source>
        <dbReference type="EMBL" id="SFR61406.1"/>
    </source>
</evidence>
<sequence length="113" mass="11712">MNRDDVDVERLAGAAVFVLGFALLDVPATPVEYALCGLVVVGSLAAAIEPFRANRTFRIGAGLVYLGVGGAKLVAAVGAPNVVTATGLDGLFSLLLVADLLGAEYRRRRPLSE</sequence>
<dbReference type="AlphaFoldDB" id="A0A1I6I3T5"/>
<feature type="transmembrane region" description="Helical" evidence="1">
    <location>
        <begin position="60"/>
        <end position="79"/>
    </location>
</feature>
<organism evidence="2 3">
    <name type="scientific">Halogeometricum rufum</name>
    <dbReference type="NCBI Taxonomy" id="553469"/>
    <lineage>
        <taxon>Archaea</taxon>
        <taxon>Methanobacteriati</taxon>
        <taxon>Methanobacteriota</taxon>
        <taxon>Stenosarchaea group</taxon>
        <taxon>Halobacteria</taxon>
        <taxon>Halobacteriales</taxon>
        <taxon>Haloferacaceae</taxon>
        <taxon>Halogeometricum</taxon>
    </lineage>
</organism>
<keyword evidence="1" id="KW-1133">Transmembrane helix</keyword>
<proteinExistence type="predicted"/>
<name>A0A1I6I3T5_9EURY</name>
<keyword evidence="3" id="KW-1185">Reference proteome</keyword>
<keyword evidence="1" id="KW-0472">Membrane</keyword>